<sequence length="114" mass="12363">MQLYPNTQISQERPQTQTGAMEGTFLAEGGLTWTGKQRPNHFCLPATVFAHCPAPSPSLLPPSPRAHSPPPEKARSQRTPFPQKPMRLAPSPHSSSAEEDLPGALEQEGTKVNV</sequence>
<dbReference type="Proteomes" id="UP001314169">
    <property type="component" value="Chromosome 5"/>
</dbReference>
<evidence type="ECO:0000313" key="3">
    <source>
        <dbReference type="Proteomes" id="UP001314169"/>
    </source>
</evidence>
<dbReference type="EMBL" id="OY882862">
    <property type="protein sequence ID" value="CAK6445313.1"/>
    <property type="molecule type" value="Genomic_DNA"/>
</dbReference>
<feature type="compositionally biased region" description="Pro residues" evidence="1">
    <location>
        <begin position="54"/>
        <end position="69"/>
    </location>
</feature>
<feature type="compositionally biased region" description="Polar residues" evidence="1">
    <location>
        <begin position="1"/>
        <end position="19"/>
    </location>
</feature>
<keyword evidence="3" id="KW-1185">Reference proteome</keyword>
<organism evidence="2 3">
    <name type="scientific">Pipistrellus nathusii</name>
    <name type="common">Nathusius' pipistrelle</name>
    <dbReference type="NCBI Taxonomy" id="59473"/>
    <lineage>
        <taxon>Eukaryota</taxon>
        <taxon>Metazoa</taxon>
        <taxon>Chordata</taxon>
        <taxon>Craniata</taxon>
        <taxon>Vertebrata</taxon>
        <taxon>Euteleostomi</taxon>
        <taxon>Mammalia</taxon>
        <taxon>Eutheria</taxon>
        <taxon>Laurasiatheria</taxon>
        <taxon>Chiroptera</taxon>
        <taxon>Yangochiroptera</taxon>
        <taxon>Vespertilionidae</taxon>
        <taxon>Pipistrellus</taxon>
    </lineage>
</organism>
<evidence type="ECO:0000256" key="1">
    <source>
        <dbReference type="SAM" id="MobiDB-lite"/>
    </source>
</evidence>
<proteinExistence type="predicted"/>
<reference evidence="2" key="1">
    <citation type="submission" date="2023-12" db="EMBL/GenBank/DDBJ databases">
        <authorList>
            <person name="Brown T."/>
        </authorList>
    </citation>
    <scope>NUCLEOTIDE SEQUENCE</scope>
</reference>
<gene>
    <name evidence="2" type="ORF">MPIPNATIZW_LOCUS13619</name>
</gene>
<evidence type="ECO:0000313" key="2">
    <source>
        <dbReference type="EMBL" id="CAK6445313.1"/>
    </source>
</evidence>
<protein>
    <submittedName>
        <fullName evidence="2">Uncharacterized protein</fullName>
    </submittedName>
</protein>
<feature type="region of interest" description="Disordered" evidence="1">
    <location>
        <begin position="1"/>
        <end position="23"/>
    </location>
</feature>
<accession>A0ABP0A6B2</accession>
<name>A0ABP0A6B2_PIPNA</name>
<feature type="region of interest" description="Disordered" evidence="1">
    <location>
        <begin position="53"/>
        <end position="114"/>
    </location>
</feature>